<dbReference type="Pfam" id="PF05742">
    <property type="entry name" value="TANGO2"/>
    <property type="match status" value="1"/>
</dbReference>
<name>A0AAP0DEE4_9ASTR</name>
<protein>
    <recommendedName>
        <fullName evidence="3">Transport and golgi organization 2 homolog</fullName>
    </recommendedName>
</protein>
<reference evidence="1 2" key="1">
    <citation type="submission" date="2024-04" db="EMBL/GenBank/DDBJ databases">
        <title>The reference genome of an endangered Asteraceae, Deinandra increscens subsp. villosa, native to the Central Coast of California.</title>
        <authorList>
            <person name="Guilliams M."/>
            <person name="Hasenstab-Lehman K."/>
            <person name="Meyer R."/>
            <person name="Mcevoy S."/>
        </authorList>
    </citation>
    <scope>NUCLEOTIDE SEQUENCE [LARGE SCALE GENOMIC DNA]</scope>
    <source>
        <tissue evidence="1">Leaf</tissue>
    </source>
</reference>
<dbReference type="InterPro" id="IPR008551">
    <property type="entry name" value="TANGO2"/>
</dbReference>
<gene>
    <name evidence="1" type="ORF">SSX86_010064</name>
</gene>
<evidence type="ECO:0000313" key="2">
    <source>
        <dbReference type="Proteomes" id="UP001408789"/>
    </source>
</evidence>
<evidence type="ECO:0008006" key="3">
    <source>
        <dbReference type="Google" id="ProtNLM"/>
    </source>
</evidence>
<dbReference type="Proteomes" id="UP001408789">
    <property type="component" value="Unassembled WGS sequence"/>
</dbReference>
<comment type="caution">
    <text evidence="1">The sequence shown here is derived from an EMBL/GenBank/DDBJ whole genome shotgun (WGS) entry which is preliminary data.</text>
</comment>
<dbReference type="EMBL" id="JBCNJP010000011">
    <property type="protein sequence ID" value="KAK9071495.1"/>
    <property type="molecule type" value="Genomic_DNA"/>
</dbReference>
<evidence type="ECO:0000313" key="1">
    <source>
        <dbReference type="EMBL" id="KAK9071495.1"/>
    </source>
</evidence>
<dbReference type="PANTHER" id="PTHR17985">
    <property type="entry name" value="SER/THR-RICH PROTEIN T10 IN DGCR REGION"/>
    <property type="match status" value="1"/>
</dbReference>
<sequence length="282" mass="32478">MCIAVFAWQVHPLYPFLLLLNRDEYHHRPTKSVGWWEGGEILGGRDEVAGGTWLACTREGRVSFLTNVLELHTLPGAKSRGDLPLRFLESKKSPEEFAKELVKEVHEYNGFNLITLDLPSNKMLYISNRPKGEPPTVQQVQPGIHVLSNAKLDSPWPKVQRLKLNFKILLNKSLYHEEEEEEEDKDVPLNKRLKDMMDKLMRDDSKADKSQLPNICSSVDWEYNLSSVFVEIDTPLGRYGTRSMIALSIRGDTQEATLHETYLENELWQDKTIHYSFLPSIN</sequence>
<dbReference type="PANTHER" id="PTHR17985:SF8">
    <property type="entry name" value="TRANSPORT AND GOLGI ORGANIZATION PROTEIN 2 HOMOLOG"/>
    <property type="match status" value="1"/>
</dbReference>
<keyword evidence="2" id="KW-1185">Reference proteome</keyword>
<accession>A0AAP0DEE4</accession>
<organism evidence="1 2">
    <name type="scientific">Deinandra increscens subsp. villosa</name>
    <dbReference type="NCBI Taxonomy" id="3103831"/>
    <lineage>
        <taxon>Eukaryota</taxon>
        <taxon>Viridiplantae</taxon>
        <taxon>Streptophyta</taxon>
        <taxon>Embryophyta</taxon>
        <taxon>Tracheophyta</taxon>
        <taxon>Spermatophyta</taxon>
        <taxon>Magnoliopsida</taxon>
        <taxon>eudicotyledons</taxon>
        <taxon>Gunneridae</taxon>
        <taxon>Pentapetalae</taxon>
        <taxon>asterids</taxon>
        <taxon>campanulids</taxon>
        <taxon>Asterales</taxon>
        <taxon>Asteraceae</taxon>
        <taxon>Asteroideae</taxon>
        <taxon>Heliantheae alliance</taxon>
        <taxon>Madieae</taxon>
        <taxon>Madiinae</taxon>
        <taxon>Deinandra</taxon>
    </lineage>
</organism>
<dbReference type="AlphaFoldDB" id="A0AAP0DEE4"/>
<proteinExistence type="predicted"/>